<keyword evidence="2" id="KW-1185">Reference proteome</keyword>
<sequence length="64" mass="7634">MESVQEWEKYKEDNKRQGKCRHDKLRVRNRRKEFSMEIAVDLNSIASHGWNPNLDLLYVDVAVS</sequence>
<name>A0A0C2GK34_9BILA</name>
<dbReference type="EMBL" id="KN732205">
    <property type="protein sequence ID" value="KIH59224.1"/>
    <property type="molecule type" value="Genomic_DNA"/>
</dbReference>
<proteinExistence type="predicted"/>
<accession>A0A0C2GK34</accession>
<organism evidence="1 2">
    <name type="scientific">Ancylostoma duodenale</name>
    <dbReference type="NCBI Taxonomy" id="51022"/>
    <lineage>
        <taxon>Eukaryota</taxon>
        <taxon>Metazoa</taxon>
        <taxon>Ecdysozoa</taxon>
        <taxon>Nematoda</taxon>
        <taxon>Chromadorea</taxon>
        <taxon>Rhabditida</taxon>
        <taxon>Rhabditina</taxon>
        <taxon>Rhabditomorpha</taxon>
        <taxon>Strongyloidea</taxon>
        <taxon>Ancylostomatidae</taxon>
        <taxon>Ancylostomatinae</taxon>
        <taxon>Ancylostoma</taxon>
    </lineage>
</organism>
<protein>
    <submittedName>
        <fullName evidence="1">Uncharacterized protein</fullName>
    </submittedName>
</protein>
<evidence type="ECO:0000313" key="1">
    <source>
        <dbReference type="EMBL" id="KIH59224.1"/>
    </source>
</evidence>
<reference evidence="1 2" key="1">
    <citation type="submission" date="2013-12" db="EMBL/GenBank/DDBJ databases">
        <title>Draft genome of the parsitic nematode Ancylostoma duodenale.</title>
        <authorList>
            <person name="Mitreva M."/>
        </authorList>
    </citation>
    <scope>NUCLEOTIDE SEQUENCE [LARGE SCALE GENOMIC DNA]</scope>
    <source>
        <strain evidence="1 2">Zhejiang</strain>
    </source>
</reference>
<dbReference type="AlphaFoldDB" id="A0A0C2GK34"/>
<dbReference type="Proteomes" id="UP000054047">
    <property type="component" value="Unassembled WGS sequence"/>
</dbReference>
<gene>
    <name evidence="1" type="ORF">ANCDUO_10555</name>
</gene>
<evidence type="ECO:0000313" key="2">
    <source>
        <dbReference type="Proteomes" id="UP000054047"/>
    </source>
</evidence>